<protein>
    <submittedName>
        <fullName evidence="3">DUF4145 domain-containing protein</fullName>
    </submittedName>
</protein>
<feature type="coiled-coil region" evidence="1">
    <location>
        <begin position="82"/>
        <end position="139"/>
    </location>
</feature>
<evidence type="ECO:0000313" key="3">
    <source>
        <dbReference type="EMBL" id="EAJ1255144.1"/>
    </source>
</evidence>
<dbReference type="Proteomes" id="UP000533324">
    <property type="component" value="Unassembled WGS sequence"/>
</dbReference>
<dbReference type="EMBL" id="AABVCV010000024">
    <property type="protein sequence ID" value="EAJ1255144.1"/>
    <property type="molecule type" value="Genomic_DNA"/>
</dbReference>
<keyword evidence="1" id="KW-0175">Coiled coil</keyword>
<evidence type="ECO:0000256" key="1">
    <source>
        <dbReference type="SAM" id="Coils"/>
    </source>
</evidence>
<reference evidence="3 4" key="1">
    <citation type="submission" date="2018-05" db="EMBL/GenBank/DDBJ databases">
        <authorList>
            <consortium name="PulseNet: The National Subtyping Network for Foodborne Disease Surveillance"/>
            <person name="Tarr C.L."/>
            <person name="Trees E."/>
            <person name="Katz L.S."/>
            <person name="Carleton-Romer H.A."/>
            <person name="Stroika S."/>
            <person name="Kucerova Z."/>
            <person name="Roache K.F."/>
            <person name="Sabol A.L."/>
            <person name="Besser J."/>
            <person name="Gerner-Smidt P."/>
        </authorList>
    </citation>
    <scope>NUCLEOTIDE SEQUENCE [LARGE SCALE GENOMIC DNA]</scope>
    <source>
        <strain evidence="3 4">1988D-2602</strain>
    </source>
</reference>
<dbReference type="InterPro" id="IPR025285">
    <property type="entry name" value="DUF4145"/>
</dbReference>
<name>A0A7U8ARF7_CAMLA</name>
<dbReference type="AlphaFoldDB" id="A0A7U8ARF7"/>
<sequence length="211" mass="24103">MLKRNKVTMNIKYHPPVYESLAFNCPHCNAYTSMEWQYHCVNYIVGTQIATSKCFHCDNFSVWLVDDEKMIYPKKTNIPLPNENLSKQIKQIYNEAASILDDSPKAACALMRLALQELMKELGKTKENLAESISSLKNQGFEDYIIQACETVRIVGNNAVHPGTINIDDNPEIAHCLFEMINLIADKLITHKVNAEKFYKKIQNLNQKTSS</sequence>
<feature type="domain" description="DUF4145" evidence="2">
    <location>
        <begin position="94"/>
        <end position="172"/>
    </location>
</feature>
<organism evidence="3 4">
    <name type="scientific">Campylobacter lari</name>
    <dbReference type="NCBI Taxonomy" id="201"/>
    <lineage>
        <taxon>Bacteria</taxon>
        <taxon>Pseudomonadati</taxon>
        <taxon>Campylobacterota</taxon>
        <taxon>Epsilonproteobacteria</taxon>
        <taxon>Campylobacterales</taxon>
        <taxon>Campylobacteraceae</taxon>
        <taxon>Campylobacter</taxon>
    </lineage>
</organism>
<proteinExistence type="predicted"/>
<evidence type="ECO:0000313" key="4">
    <source>
        <dbReference type="Proteomes" id="UP000533324"/>
    </source>
</evidence>
<comment type="caution">
    <text evidence="3">The sequence shown here is derived from an EMBL/GenBank/DDBJ whole genome shotgun (WGS) entry which is preliminary data.</text>
</comment>
<gene>
    <name evidence="3" type="ORF">A0Y59_08215</name>
</gene>
<accession>A0A7U8ARF7</accession>
<evidence type="ECO:0000259" key="2">
    <source>
        <dbReference type="Pfam" id="PF13643"/>
    </source>
</evidence>
<dbReference type="Pfam" id="PF13643">
    <property type="entry name" value="DUF4145"/>
    <property type="match status" value="1"/>
</dbReference>